<name>A0A5K7X6A8_9BACT</name>
<dbReference type="RefSeq" id="WP_198421853.1">
    <property type="nucleotide sequence ID" value="NZ_AP021861.1"/>
</dbReference>
<dbReference type="EMBL" id="AP021861">
    <property type="protein sequence ID" value="BBO32058.1"/>
    <property type="molecule type" value="Genomic_DNA"/>
</dbReference>
<protein>
    <recommendedName>
        <fullName evidence="4">Four helix bundle protein</fullName>
    </recommendedName>
</protein>
<dbReference type="InterPro" id="IPR012657">
    <property type="entry name" value="23S_rRNA-intervening_sequence"/>
</dbReference>
<dbReference type="KEGG" id="lpav:PLANPX_1670"/>
<dbReference type="AlphaFoldDB" id="A0A5K7X6A8"/>
<feature type="region of interest" description="Disordered" evidence="1">
    <location>
        <begin position="1"/>
        <end position="24"/>
    </location>
</feature>
<evidence type="ECO:0000256" key="1">
    <source>
        <dbReference type="SAM" id="MobiDB-lite"/>
    </source>
</evidence>
<dbReference type="Gene3D" id="1.20.1440.60">
    <property type="entry name" value="23S rRNA-intervening sequence"/>
    <property type="match status" value="1"/>
</dbReference>
<dbReference type="Pfam" id="PF05635">
    <property type="entry name" value="23S_rRNA_IVP"/>
    <property type="match status" value="1"/>
</dbReference>
<reference evidence="3" key="1">
    <citation type="submission" date="2019-10" db="EMBL/GenBank/DDBJ databases">
        <title>Lacipirellula parvula gen. nov., sp. nov., representing a lineage of planctomycetes widespread in freshwater anoxic habitats, and description of the family Lacipirellulaceae.</title>
        <authorList>
            <person name="Dedysh S.N."/>
            <person name="Kulichevskaya I.S."/>
            <person name="Beletsky A.V."/>
            <person name="Rakitin A.L."/>
            <person name="Mardanov A.V."/>
            <person name="Ivanova A.A."/>
            <person name="Saltykova V.X."/>
            <person name="Rijpstra W.I.C."/>
            <person name="Sinninghe Damste J.S."/>
            <person name="Ravin N.V."/>
        </authorList>
    </citation>
    <scope>NUCLEOTIDE SEQUENCE [LARGE SCALE GENOMIC DNA]</scope>
    <source>
        <strain evidence="3">PX69</strain>
    </source>
</reference>
<feature type="compositionally biased region" description="Polar residues" evidence="1">
    <location>
        <begin position="9"/>
        <end position="23"/>
    </location>
</feature>
<organism evidence="2 3">
    <name type="scientific">Lacipirellula parvula</name>
    <dbReference type="NCBI Taxonomy" id="2650471"/>
    <lineage>
        <taxon>Bacteria</taxon>
        <taxon>Pseudomonadati</taxon>
        <taxon>Planctomycetota</taxon>
        <taxon>Planctomycetia</taxon>
        <taxon>Pirellulales</taxon>
        <taxon>Lacipirellulaceae</taxon>
        <taxon>Lacipirellula</taxon>
    </lineage>
</organism>
<evidence type="ECO:0008006" key="4">
    <source>
        <dbReference type="Google" id="ProtNLM"/>
    </source>
</evidence>
<sequence>MNHADIEGMTNSRMTNDECQSAESPVYDLEERTAAFAETVIDFVLEIDRGPVTSPLISQLVRSATSVGANYCEADDAESKKDFRHKIGLCRKEARETKYWFRMVVRAMPETKKAARSLWKEANELHLIFSKIRCSCDKA</sequence>
<evidence type="ECO:0000313" key="2">
    <source>
        <dbReference type="EMBL" id="BBO32058.1"/>
    </source>
</evidence>
<dbReference type="NCBIfam" id="TIGR02436">
    <property type="entry name" value="four helix bundle protein"/>
    <property type="match status" value="1"/>
</dbReference>
<evidence type="ECO:0000313" key="3">
    <source>
        <dbReference type="Proteomes" id="UP000326837"/>
    </source>
</evidence>
<proteinExistence type="predicted"/>
<dbReference type="PANTHER" id="PTHR38471">
    <property type="entry name" value="FOUR HELIX BUNDLE PROTEIN"/>
    <property type="match status" value="1"/>
</dbReference>
<dbReference type="PANTHER" id="PTHR38471:SF2">
    <property type="entry name" value="FOUR HELIX BUNDLE PROTEIN"/>
    <property type="match status" value="1"/>
</dbReference>
<gene>
    <name evidence="2" type="ORF">PLANPX_1670</name>
</gene>
<keyword evidence="3" id="KW-1185">Reference proteome</keyword>
<accession>A0A5K7X6A8</accession>
<dbReference type="InterPro" id="IPR036583">
    <property type="entry name" value="23S_rRNA_IVS_sf"/>
</dbReference>
<dbReference type="SUPFAM" id="SSF158446">
    <property type="entry name" value="IVS-encoded protein-like"/>
    <property type="match status" value="1"/>
</dbReference>
<dbReference type="Proteomes" id="UP000326837">
    <property type="component" value="Chromosome"/>
</dbReference>